<feature type="compositionally biased region" description="Polar residues" evidence="1">
    <location>
        <begin position="73"/>
        <end position="83"/>
    </location>
</feature>
<feature type="compositionally biased region" description="Basic residues" evidence="1">
    <location>
        <begin position="41"/>
        <end position="52"/>
    </location>
</feature>
<feature type="non-terminal residue" evidence="2">
    <location>
        <position position="1"/>
    </location>
</feature>
<gene>
    <name evidence="2" type="ORF">SPARVUS_LOCUS112833</name>
</gene>
<sequence length="113" mass="12140">CGCTVRQVAESGKPGLVSEEAEQTRAAGRRIFGSQARFSNRRSKMIRSRQKNIQRQARGQGRRRSTVVRSRLGSATGNNSESGISGKGIRPYGNLDPAVACLNSPPGVVIGDR</sequence>
<keyword evidence="3" id="KW-1185">Reference proteome</keyword>
<evidence type="ECO:0000256" key="1">
    <source>
        <dbReference type="SAM" id="MobiDB-lite"/>
    </source>
</evidence>
<feature type="non-terminal residue" evidence="2">
    <location>
        <position position="113"/>
    </location>
</feature>
<dbReference type="EMBL" id="CATNWA010000043">
    <property type="protein sequence ID" value="CAI9532151.1"/>
    <property type="molecule type" value="Genomic_DNA"/>
</dbReference>
<comment type="caution">
    <text evidence="2">The sequence shown here is derived from an EMBL/GenBank/DDBJ whole genome shotgun (WGS) entry which is preliminary data.</text>
</comment>
<dbReference type="Proteomes" id="UP001162483">
    <property type="component" value="Unassembled WGS sequence"/>
</dbReference>
<proteinExistence type="predicted"/>
<protein>
    <submittedName>
        <fullName evidence="2">Uncharacterized protein</fullName>
    </submittedName>
</protein>
<evidence type="ECO:0000313" key="3">
    <source>
        <dbReference type="Proteomes" id="UP001162483"/>
    </source>
</evidence>
<feature type="region of interest" description="Disordered" evidence="1">
    <location>
        <begin position="41"/>
        <end position="89"/>
    </location>
</feature>
<accession>A0ABN9A817</accession>
<organism evidence="2 3">
    <name type="scientific">Staurois parvus</name>
    <dbReference type="NCBI Taxonomy" id="386267"/>
    <lineage>
        <taxon>Eukaryota</taxon>
        <taxon>Metazoa</taxon>
        <taxon>Chordata</taxon>
        <taxon>Craniata</taxon>
        <taxon>Vertebrata</taxon>
        <taxon>Euteleostomi</taxon>
        <taxon>Amphibia</taxon>
        <taxon>Batrachia</taxon>
        <taxon>Anura</taxon>
        <taxon>Neobatrachia</taxon>
        <taxon>Ranoidea</taxon>
        <taxon>Ranidae</taxon>
        <taxon>Staurois</taxon>
    </lineage>
</organism>
<reference evidence="2" key="1">
    <citation type="submission" date="2023-05" db="EMBL/GenBank/DDBJ databases">
        <authorList>
            <person name="Stuckert A."/>
        </authorList>
    </citation>
    <scope>NUCLEOTIDE SEQUENCE</scope>
</reference>
<name>A0ABN9A817_9NEOB</name>
<evidence type="ECO:0000313" key="2">
    <source>
        <dbReference type="EMBL" id="CAI9532151.1"/>
    </source>
</evidence>